<evidence type="ECO:0000313" key="2">
    <source>
        <dbReference type="EMBL" id="MFM0635852.1"/>
    </source>
</evidence>
<comment type="caution">
    <text evidence="2">The sequence shown here is derived from an EMBL/GenBank/DDBJ whole genome shotgun (WGS) entry which is preliminary data.</text>
</comment>
<evidence type="ECO:0008006" key="4">
    <source>
        <dbReference type="Google" id="ProtNLM"/>
    </source>
</evidence>
<dbReference type="EMBL" id="JAQQCF010000002">
    <property type="protein sequence ID" value="MFM0635852.1"/>
    <property type="molecule type" value="Genomic_DNA"/>
</dbReference>
<reference evidence="2 3" key="1">
    <citation type="journal article" date="2024" name="Chem. Sci.">
        <title>Discovery of megapolipeptins by genome mining of a Burkholderiales bacteria collection.</title>
        <authorList>
            <person name="Paulo B.S."/>
            <person name="Recchia M.J.J."/>
            <person name="Lee S."/>
            <person name="Fergusson C.H."/>
            <person name="Romanowski S.B."/>
            <person name="Hernandez A."/>
            <person name="Krull N."/>
            <person name="Liu D.Y."/>
            <person name="Cavanagh H."/>
            <person name="Bos A."/>
            <person name="Gray C.A."/>
            <person name="Murphy B.T."/>
            <person name="Linington R.G."/>
            <person name="Eustaquio A.S."/>
        </authorList>
    </citation>
    <scope>NUCLEOTIDE SEQUENCE [LARGE SCALE GENOMIC DNA]</scope>
    <source>
        <strain evidence="2 3">RL17-338-BIC-A</strain>
    </source>
</reference>
<evidence type="ECO:0000313" key="3">
    <source>
        <dbReference type="Proteomes" id="UP001629432"/>
    </source>
</evidence>
<feature type="signal peptide" evidence="1">
    <location>
        <begin position="1"/>
        <end position="21"/>
    </location>
</feature>
<name>A0ABW9DPB9_9BURK</name>
<organism evidence="2 3">
    <name type="scientific">Paraburkholderia metrosideri</name>
    <dbReference type="NCBI Taxonomy" id="580937"/>
    <lineage>
        <taxon>Bacteria</taxon>
        <taxon>Pseudomonadati</taxon>
        <taxon>Pseudomonadota</taxon>
        <taxon>Betaproteobacteria</taxon>
        <taxon>Burkholderiales</taxon>
        <taxon>Burkholderiaceae</taxon>
        <taxon>Paraburkholderia</taxon>
    </lineage>
</organism>
<sequence>MNKRTASCALLAIAAVGAAWVFLGEVTYTYDDGNQHHVFIKQHPTLQVLFVNPYASDFLGEEHDYAKKFDTSGRFLSSTPEFGEFLNYCKYRFGVMGDGIAAHDRCVALIQSNVASSAS</sequence>
<dbReference type="RefSeq" id="WP_408228884.1">
    <property type="nucleotide sequence ID" value="NZ_JAQQCF010000002.1"/>
</dbReference>
<protein>
    <recommendedName>
        <fullName evidence="4">Transmembrane protein</fullName>
    </recommendedName>
</protein>
<keyword evidence="3" id="KW-1185">Reference proteome</keyword>
<evidence type="ECO:0000256" key="1">
    <source>
        <dbReference type="SAM" id="SignalP"/>
    </source>
</evidence>
<proteinExistence type="predicted"/>
<gene>
    <name evidence="2" type="ORF">PQQ63_03965</name>
</gene>
<keyword evidence="1" id="KW-0732">Signal</keyword>
<feature type="chain" id="PRO_5046914336" description="Transmembrane protein" evidence="1">
    <location>
        <begin position="22"/>
        <end position="119"/>
    </location>
</feature>
<dbReference type="Proteomes" id="UP001629432">
    <property type="component" value="Unassembled WGS sequence"/>
</dbReference>
<accession>A0ABW9DPB9</accession>